<evidence type="ECO:0000313" key="1">
    <source>
        <dbReference type="EMBL" id="GEN54431.1"/>
    </source>
</evidence>
<comment type="caution">
    <text evidence="1">The sequence shown here is derived from an EMBL/GenBank/DDBJ whole genome shotgun (WGS) entry which is preliminary data.</text>
</comment>
<protein>
    <submittedName>
        <fullName evidence="1">Uncharacterized protein</fullName>
    </submittedName>
</protein>
<dbReference type="EMBL" id="BJYD01000024">
    <property type="protein sequence ID" value="GEN54431.1"/>
    <property type="molecule type" value="Genomic_DNA"/>
</dbReference>
<proteinExistence type="predicted"/>
<gene>
    <name evidence="1" type="primary">yviE</name>
    <name evidence="1" type="ORF">HFA01_26930</name>
</gene>
<dbReference type="Pfam" id="PF20074">
    <property type="entry name" value="DUF6470"/>
    <property type="match status" value="1"/>
</dbReference>
<dbReference type="Proteomes" id="UP000321886">
    <property type="component" value="Unassembled WGS sequence"/>
</dbReference>
<reference evidence="1 2" key="1">
    <citation type="submission" date="2019-07" db="EMBL/GenBank/DDBJ databases">
        <title>Whole genome shotgun sequence of Halobacillus faecis NBRC 103569.</title>
        <authorList>
            <person name="Hosoyama A."/>
            <person name="Uohara A."/>
            <person name="Ohji S."/>
            <person name="Ichikawa N."/>
        </authorList>
    </citation>
    <scope>NUCLEOTIDE SEQUENCE [LARGE SCALE GENOMIC DNA]</scope>
    <source>
        <strain evidence="1 2">NBRC 103569</strain>
    </source>
</reference>
<evidence type="ECO:0000313" key="2">
    <source>
        <dbReference type="Proteomes" id="UP000321886"/>
    </source>
</evidence>
<accession>A0A511WVR7</accession>
<keyword evidence="2" id="KW-1185">Reference proteome</keyword>
<name>A0A511WVR7_9BACI</name>
<sequence length="184" mass="21215">MMNIPKLHIQSTQGKIGLHIQKPEQTIRQYKPEQSIQQPEAEMNVRQRLGKLTVDQTNAWHNLDLKSVFVRTEELSGIARNRWLEGIARVSNEGDELMRIENGGNPMAAQAERNAGYDFTFDPGGKPVYDLLDINYQPQEAQIDIQRSKPVIETIKRDPEHYYRSGSVDITMNQMPELQIDWKV</sequence>
<dbReference type="InterPro" id="IPR045527">
    <property type="entry name" value="DUF6470"/>
</dbReference>
<dbReference type="AlphaFoldDB" id="A0A511WVR7"/>
<organism evidence="1 2">
    <name type="scientific">Halobacillus faecis</name>
    <dbReference type="NCBI Taxonomy" id="360184"/>
    <lineage>
        <taxon>Bacteria</taxon>
        <taxon>Bacillati</taxon>
        <taxon>Bacillota</taxon>
        <taxon>Bacilli</taxon>
        <taxon>Bacillales</taxon>
        <taxon>Bacillaceae</taxon>
        <taxon>Halobacillus</taxon>
    </lineage>
</organism>